<reference evidence="1 2" key="1">
    <citation type="submission" date="2016-04" db="EMBL/GenBank/DDBJ databases">
        <title>Genome analyses suggest a sexual origin of heterokaryosis in a supposedly ancient asexual fungus.</title>
        <authorList>
            <person name="Ropars J."/>
            <person name="Sedzielewska K."/>
            <person name="Noel J."/>
            <person name="Charron P."/>
            <person name="Farinelli L."/>
            <person name="Marton T."/>
            <person name="Kruger M."/>
            <person name="Pelin A."/>
            <person name="Brachmann A."/>
            <person name="Corradi N."/>
        </authorList>
    </citation>
    <scope>NUCLEOTIDE SEQUENCE [LARGE SCALE GENOMIC DNA]</scope>
    <source>
        <strain evidence="1 2">A5</strain>
    </source>
</reference>
<evidence type="ECO:0000313" key="2">
    <source>
        <dbReference type="Proteomes" id="UP000232722"/>
    </source>
</evidence>
<evidence type="ECO:0000313" key="1">
    <source>
        <dbReference type="EMBL" id="PKB93577.1"/>
    </source>
</evidence>
<proteinExistence type="predicted"/>
<sequence length="78" mass="9357">MIKIDKVQFVACFFKEPYELALVRWFDIITEESELCGCPQLYYTKEYNTIPISSINQEVHIVPRFGKVNHYLLNKYMF</sequence>
<gene>
    <name evidence="1" type="ORF">RhiirA5_440901</name>
</gene>
<protein>
    <submittedName>
        <fullName evidence="1">Uncharacterized protein</fullName>
    </submittedName>
</protein>
<reference evidence="1 2" key="2">
    <citation type="submission" date="2017-09" db="EMBL/GenBank/DDBJ databases">
        <title>Extensive intraspecific genome diversity in a model arbuscular mycorrhizal fungus.</title>
        <authorList>
            <person name="Chen E.C."/>
            <person name="Morin E."/>
            <person name="Beaudet D."/>
            <person name="Noel J."/>
            <person name="Ndikumana S."/>
            <person name="Charron P."/>
            <person name="St-Onge C."/>
            <person name="Giorgi J."/>
            <person name="Grigoriev I.V."/>
            <person name="Roux C."/>
            <person name="Martin F.M."/>
            <person name="Corradi N."/>
        </authorList>
    </citation>
    <scope>NUCLEOTIDE SEQUENCE [LARGE SCALE GENOMIC DNA]</scope>
    <source>
        <strain evidence="1 2">A5</strain>
    </source>
</reference>
<comment type="caution">
    <text evidence="1">The sequence shown here is derived from an EMBL/GenBank/DDBJ whole genome shotgun (WGS) entry which is preliminary data.</text>
</comment>
<accession>A0A2N0NG72</accession>
<name>A0A2N0NG72_9GLOM</name>
<organism evidence="1 2">
    <name type="scientific">Rhizophagus irregularis</name>
    <dbReference type="NCBI Taxonomy" id="588596"/>
    <lineage>
        <taxon>Eukaryota</taxon>
        <taxon>Fungi</taxon>
        <taxon>Fungi incertae sedis</taxon>
        <taxon>Mucoromycota</taxon>
        <taxon>Glomeromycotina</taxon>
        <taxon>Glomeromycetes</taxon>
        <taxon>Glomerales</taxon>
        <taxon>Glomeraceae</taxon>
        <taxon>Rhizophagus</taxon>
    </lineage>
</organism>
<dbReference type="VEuPathDB" id="FungiDB:RhiirFUN_015187"/>
<dbReference type="EMBL" id="LLXJ01007720">
    <property type="protein sequence ID" value="PKB93577.1"/>
    <property type="molecule type" value="Genomic_DNA"/>
</dbReference>
<dbReference type="Proteomes" id="UP000232722">
    <property type="component" value="Unassembled WGS sequence"/>
</dbReference>
<dbReference type="AlphaFoldDB" id="A0A2N0NG72"/>